<dbReference type="InterPro" id="IPR036890">
    <property type="entry name" value="HATPase_C_sf"/>
</dbReference>
<comment type="catalytic activity">
    <reaction evidence="1">
        <text>ATP + protein L-histidine = ADP + protein N-phospho-L-histidine.</text>
        <dbReference type="EC" id="2.7.13.3"/>
    </reaction>
</comment>
<sequence length="452" mass="52333">MTLKRRIAVNVSMVFSILYAISAILIYLSYSSFRKQEFMDRLEEKALTTTKLLIEVKGIDNQILKLIDRNTINKLYNEKTLIFDQNYTLLYSSIDDASVNWNVDLLKKIKNHKKIYARDNEKDILGVFYDYEKIDYYVLIAAEDKYGNTKLQHLLQTLIITFFTGTTLVWLLTYYFIKRLLKPLDDFQKIITSISINKLNTKLQETSNADEINVLSKAFNQMMHRIEKSYIAQKEFTSNASHELRTPVSRLTLQLDNLIKMENHSENSIAYLKNMSNDVNQISDLINSLLLLSQINASNFNALLKKERIDDIIFRSYEKTVKIYTDFNMNFEILNDDSSLEINGVNSLLEIVFNNFFKNAYLYSLDKKVNVFIDEEPGKSLIITLTNSGNKLSLEEESKIFNSFTRGSNNQKNAGSGLGLRIAKRILEIHNANLSYAYIGDSHQFIIKFPIS</sequence>
<proteinExistence type="predicted"/>
<reference evidence="14 15" key="1">
    <citation type="journal article" date="2015" name="Stand. Genomic Sci.">
        <title>Genomic Encyclopedia of Bacterial and Archaeal Type Strains, Phase III: the genomes of soil and plant-associated and newly described type strains.</title>
        <authorList>
            <person name="Whitman W.B."/>
            <person name="Woyke T."/>
            <person name="Klenk H.P."/>
            <person name="Zhou Y."/>
            <person name="Lilburn T.G."/>
            <person name="Beck B.J."/>
            <person name="De Vos P."/>
            <person name="Vandamme P."/>
            <person name="Eisen J.A."/>
            <person name="Garrity G."/>
            <person name="Hugenholtz P."/>
            <person name="Kyrpides N.C."/>
        </authorList>
    </citation>
    <scope>NUCLEOTIDE SEQUENCE [LARGE SCALE GENOMIC DNA]</scope>
    <source>
        <strain evidence="14 15">CGMCC 1.7270</strain>
    </source>
</reference>
<dbReference type="Gene3D" id="1.10.287.130">
    <property type="match status" value="1"/>
</dbReference>
<feature type="transmembrane region" description="Helical" evidence="11">
    <location>
        <begin position="7"/>
        <end position="30"/>
    </location>
</feature>
<feature type="transmembrane region" description="Helical" evidence="11">
    <location>
        <begin position="154"/>
        <end position="177"/>
    </location>
</feature>
<keyword evidence="5" id="KW-0808">Transferase</keyword>
<evidence type="ECO:0000256" key="9">
    <source>
        <dbReference type="ARBA" id="ARBA00023012"/>
    </source>
</evidence>
<evidence type="ECO:0000256" key="7">
    <source>
        <dbReference type="ARBA" id="ARBA00022777"/>
    </source>
</evidence>
<dbReference type="PROSITE" id="PS50885">
    <property type="entry name" value="HAMP"/>
    <property type="match status" value="1"/>
</dbReference>
<evidence type="ECO:0000256" key="1">
    <source>
        <dbReference type="ARBA" id="ARBA00000085"/>
    </source>
</evidence>
<dbReference type="OrthoDB" id="594725at2"/>
<dbReference type="SUPFAM" id="SSF55874">
    <property type="entry name" value="ATPase domain of HSP90 chaperone/DNA topoisomerase II/histidine kinase"/>
    <property type="match status" value="1"/>
</dbReference>
<gene>
    <name evidence="14" type="ORF">IP98_00847</name>
</gene>
<feature type="domain" description="Histidine kinase" evidence="12">
    <location>
        <begin position="239"/>
        <end position="452"/>
    </location>
</feature>
<dbReference type="PANTHER" id="PTHR45436">
    <property type="entry name" value="SENSOR HISTIDINE KINASE YKOH"/>
    <property type="match status" value="1"/>
</dbReference>
<dbReference type="Gene3D" id="3.30.565.10">
    <property type="entry name" value="Histidine kinase-like ATPase, C-terminal domain"/>
    <property type="match status" value="1"/>
</dbReference>
<dbReference type="Pfam" id="PF00672">
    <property type="entry name" value="HAMP"/>
    <property type="match status" value="1"/>
</dbReference>
<dbReference type="GO" id="GO:0000155">
    <property type="term" value="F:phosphorelay sensor kinase activity"/>
    <property type="evidence" value="ECO:0007669"/>
    <property type="project" value="InterPro"/>
</dbReference>
<dbReference type="PROSITE" id="PS50109">
    <property type="entry name" value="HIS_KIN"/>
    <property type="match status" value="1"/>
</dbReference>
<evidence type="ECO:0000256" key="8">
    <source>
        <dbReference type="ARBA" id="ARBA00022989"/>
    </source>
</evidence>
<dbReference type="AlphaFoldDB" id="A0A562M1L0"/>
<dbReference type="RefSeq" id="WP_035118286.1">
    <property type="nucleotide sequence ID" value="NZ_AVBI01000019.1"/>
</dbReference>
<protein>
    <recommendedName>
        <fullName evidence="3">histidine kinase</fullName>
        <ecNumber evidence="3">2.7.13.3</ecNumber>
    </recommendedName>
</protein>
<evidence type="ECO:0000256" key="11">
    <source>
        <dbReference type="SAM" id="Phobius"/>
    </source>
</evidence>
<keyword evidence="7 14" id="KW-0418">Kinase</keyword>
<dbReference type="InterPro" id="IPR004358">
    <property type="entry name" value="Sig_transdc_His_kin-like_C"/>
</dbReference>
<dbReference type="InterPro" id="IPR003661">
    <property type="entry name" value="HisK_dim/P_dom"/>
</dbReference>
<dbReference type="CDD" id="cd06225">
    <property type="entry name" value="HAMP"/>
    <property type="match status" value="1"/>
</dbReference>
<name>A0A562M1L0_9FLAO</name>
<dbReference type="GO" id="GO:0005886">
    <property type="term" value="C:plasma membrane"/>
    <property type="evidence" value="ECO:0007669"/>
    <property type="project" value="TreeGrafter"/>
</dbReference>
<dbReference type="CDD" id="cd00082">
    <property type="entry name" value="HisKA"/>
    <property type="match status" value="1"/>
</dbReference>
<keyword evidence="10 11" id="KW-0472">Membrane</keyword>
<dbReference type="Pfam" id="PF02518">
    <property type="entry name" value="HATPase_c"/>
    <property type="match status" value="1"/>
</dbReference>
<keyword evidence="4" id="KW-0597">Phosphoprotein</keyword>
<dbReference type="InterPro" id="IPR036097">
    <property type="entry name" value="HisK_dim/P_sf"/>
</dbReference>
<evidence type="ECO:0000313" key="15">
    <source>
        <dbReference type="Proteomes" id="UP000319848"/>
    </source>
</evidence>
<dbReference type="InterPro" id="IPR003594">
    <property type="entry name" value="HATPase_dom"/>
</dbReference>
<keyword evidence="6 11" id="KW-0812">Transmembrane</keyword>
<organism evidence="14 15">
    <name type="scientific">Flavobacterium cauense R2A-7</name>
    <dbReference type="NCBI Taxonomy" id="1341154"/>
    <lineage>
        <taxon>Bacteria</taxon>
        <taxon>Pseudomonadati</taxon>
        <taxon>Bacteroidota</taxon>
        <taxon>Flavobacteriia</taxon>
        <taxon>Flavobacteriales</taxon>
        <taxon>Flavobacteriaceae</taxon>
        <taxon>Flavobacterium</taxon>
    </lineage>
</organism>
<dbReference type="InterPro" id="IPR003660">
    <property type="entry name" value="HAMP_dom"/>
</dbReference>
<dbReference type="SMART" id="SM00304">
    <property type="entry name" value="HAMP"/>
    <property type="match status" value="1"/>
</dbReference>
<dbReference type="PANTHER" id="PTHR45436:SF5">
    <property type="entry name" value="SENSOR HISTIDINE KINASE TRCS"/>
    <property type="match status" value="1"/>
</dbReference>
<dbReference type="PRINTS" id="PR00344">
    <property type="entry name" value="BCTRLSENSOR"/>
</dbReference>
<evidence type="ECO:0000256" key="10">
    <source>
        <dbReference type="ARBA" id="ARBA00023136"/>
    </source>
</evidence>
<comment type="subcellular location">
    <subcellularLocation>
        <location evidence="2">Membrane</location>
    </subcellularLocation>
</comment>
<evidence type="ECO:0000256" key="2">
    <source>
        <dbReference type="ARBA" id="ARBA00004370"/>
    </source>
</evidence>
<dbReference type="SMART" id="SM00387">
    <property type="entry name" value="HATPase_c"/>
    <property type="match status" value="1"/>
</dbReference>
<evidence type="ECO:0000256" key="6">
    <source>
        <dbReference type="ARBA" id="ARBA00022692"/>
    </source>
</evidence>
<feature type="domain" description="HAMP" evidence="13">
    <location>
        <begin position="178"/>
        <end position="231"/>
    </location>
</feature>
<dbReference type="Gene3D" id="6.10.340.10">
    <property type="match status" value="1"/>
</dbReference>
<dbReference type="SUPFAM" id="SSF158472">
    <property type="entry name" value="HAMP domain-like"/>
    <property type="match status" value="1"/>
</dbReference>
<dbReference type="EC" id="2.7.13.3" evidence="3"/>
<dbReference type="InterPro" id="IPR050428">
    <property type="entry name" value="TCS_sensor_his_kinase"/>
</dbReference>
<dbReference type="SMART" id="SM00388">
    <property type="entry name" value="HisKA"/>
    <property type="match status" value="1"/>
</dbReference>
<evidence type="ECO:0000256" key="3">
    <source>
        <dbReference type="ARBA" id="ARBA00012438"/>
    </source>
</evidence>
<dbReference type="Pfam" id="PF00512">
    <property type="entry name" value="HisKA"/>
    <property type="match status" value="1"/>
</dbReference>
<dbReference type="STRING" id="1341154.FCR2A7T_22630"/>
<comment type="caution">
    <text evidence="14">The sequence shown here is derived from an EMBL/GenBank/DDBJ whole genome shotgun (WGS) entry which is preliminary data.</text>
</comment>
<accession>A0A562M1L0</accession>
<dbReference type="EMBL" id="VLKQ01000003">
    <property type="protein sequence ID" value="TWI13702.1"/>
    <property type="molecule type" value="Genomic_DNA"/>
</dbReference>
<keyword evidence="8 11" id="KW-1133">Transmembrane helix</keyword>
<evidence type="ECO:0000256" key="4">
    <source>
        <dbReference type="ARBA" id="ARBA00022553"/>
    </source>
</evidence>
<evidence type="ECO:0000256" key="5">
    <source>
        <dbReference type="ARBA" id="ARBA00022679"/>
    </source>
</evidence>
<keyword evidence="15" id="KW-1185">Reference proteome</keyword>
<dbReference type="SUPFAM" id="SSF47384">
    <property type="entry name" value="Homodimeric domain of signal transducing histidine kinase"/>
    <property type="match status" value="1"/>
</dbReference>
<dbReference type="Proteomes" id="UP000319848">
    <property type="component" value="Unassembled WGS sequence"/>
</dbReference>
<evidence type="ECO:0000259" key="12">
    <source>
        <dbReference type="PROSITE" id="PS50109"/>
    </source>
</evidence>
<keyword evidence="9" id="KW-0902">Two-component regulatory system</keyword>
<evidence type="ECO:0000259" key="13">
    <source>
        <dbReference type="PROSITE" id="PS50885"/>
    </source>
</evidence>
<dbReference type="InterPro" id="IPR005467">
    <property type="entry name" value="His_kinase_dom"/>
</dbReference>
<evidence type="ECO:0000313" key="14">
    <source>
        <dbReference type="EMBL" id="TWI13702.1"/>
    </source>
</evidence>